<evidence type="ECO:0000313" key="1">
    <source>
        <dbReference type="EMBL" id="QID81159.1"/>
    </source>
</evidence>
<dbReference type="GO" id="GO:0043248">
    <property type="term" value="P:proteasome assembly"/>
    <property type="evidence" value="ECO:0007669"/>
    <property type="project" value="InterPro"/>
</dbReference>
<organism evidence="1 2">
    <name type="scientific">Saccharomyces pastorianus</name>
    <name type="common">Lager yeast</name>
    <name type="synonym">Saccharomyces cerevisiae x Saccharomyces eubayanus</name>
    <dbReference type="NCBI Taxonomy" id="27292"/>
    <lineage>
        <taxon>Eukaryota</taxon>
        <taxon>Fungi</taxon>
        <taxon>Dikarya</taxon>
        <taxon>Ascomycota</taxon>
        <taxon>Saccharomycotina</taxon>
        <taxon>Saccharomycetes</taxon>
        <taxon>Saccharomycetales</taxon>
        <taxon>Saccharomycetaceae</taxon>
        <taxon>Saccharomyces</taxon>
    </lineage>
</organism>
<name>A0A6C1DWA2_SACPS</name>
<dbReference type="Proteomes" id="UP000501346">
    <property type="component" value="Chromosome ScXII"/>
</dbReference>
<keyword evidence="2" id="KW-1185">Reference proteome</keyword>
<reference evidence="1 2" key="1">
    <citation type="journal article" date="2019" name="BMC Genomics">
        <title>Chromosome level assembly and comparative genome analysis confirm lager-brewing yeasts originated from a single hybridization.</title>
        <authorList>
            <person name="Salazar A.N."/>
            <person name="Gorter de Vries A.R."/>
            <person name="van den Broek M."/>
            <person name="Brouwers N."/>
            <person name="de la Torre Cortes P."/>
            <person name="Kuijpers N.G.A."/>
            <person name="Daran J.G."/>
            <person name="Abeel T."/>
        </authorList>
    </citation>
    <scope>NUCLEOTIDE SEQUENCE [LARGE SCALE GENOMIC DNA]</scope>
    <source>
        <strain evidence="1 2">CBS 1483</strain>
    </source>
</reference>
<dbReference type="InterPro" id="IPR018855">
    <property type="entry name" value="Psome_chaperone_1_fun"/>
</dbReference>
<evidence type="ECO:0000313" key="2">
    <source>
        <dbReference type="Proteomes" id="UP000501346"/>
    </source>
</evidence>
<accession>A0A6C1DWA2</accession>
<gene>
    <name evidence="1" type="primary">PBA1_1</name>
    <name evidence="1" type="ORF">GRS66_003520</name>
</gene>
<dbReference type="Pfam" id="PF10450">
    <property type="entry name" value="POC1"/>
    <property type="match status" value="1"/>
</dbReference>
<sequence length="276" mass="30599">MLFKQWNDLPEPKHLLDLPEISKNLQSLEVCPVPKVEFPQDLDVSQYSTAVITTKIMNPLFPKNLLQLTSIGEIKTTLTVKSPSLPQSSGKHSWNYDGNFPNEVDPDQKNDTGDETVYGFSFPIYSFGKTLLFSMEENFISISPIFGNMISRSIISQLAQFSPDIIVIGTSDKIASMKVMTENECTLQPPEFITGFIGSVLTQLIVGPSKGLKFKCLVAPSEGPNGFEKLSLSDMGSLVDLCGQWLGFEPSRYSEECYRLWRCDSAAIGAQSGLYI</sequence>
<protein>
    <submittedName>
        <fullName evidence="1">Proteasome chaperone 1</fullName>
    </submittedName>
</protein>
<dbReference type="EMBL" id="CP048993">
    <property type="protein sequence ID" value="QID81159.1"/>
    <property type="molecule type" value="Genomic_DNA"/>
</dbReference>
<keyword evidence="1" id="KW-0647">Proteasome</keyword>
<proteinExistence type="predicted"/>
<dbReference type="GO" id="GO:0000502">
    <property type="term" value="C:proteasome complex"/>
    <property type="evidence" value="ECO:0007669"/>
    <property type="project" value="UniProtKB-KW"/>
</dbReference>
<dbReference type="OrthoDB" id="4062897at2759"/>
<dbReference type="AlphaFoldDB" id="A0A6C1DWA2"/>
<dbReference type="FunFam" id="3.40.50.12120:FF:000001">
    <property type="entry name" value="Proteasome biogenesis-associated"/>
    <property type="match status" value="1"/>
</dbReference>
<dbReference type="Gene3D" id="3.40.50.12120">
    <property type="entry name" value="POC1 chaperone"/>
    <property type="match status" value="1"/>
</dbReference>
<dbReference type="InterPro" id="IPR038605">
    <property type="entry name" value="Pba1_sf"/>
</dbReference>